<comment type="caution">
    <text evidence="1">The sequence shown here is derived from an EMBL/GenBank/DDBJ whole genome shotgun (WGS) entry which is preliminary data.</text>
</comment>
<dbReference type="RefSeq" id="WP_235293729.1">
    <property type="nucleotide sequence ID" value="NZ_BSOH01000020.1"/>
</dbReference>
<keyword evidence="2" id="KW-1185">Reference proteome</keyword>
<dbReference type="PROSITE" id="PS51257">
    <property type="entry name" value="PROKAR_LIPOPROTEIN"/>
    <property type="match status" value="1"/>
</dbReference>
<dbReference type="Proteomes" id="UP001156666">
    <property type="component" value="Unassembled WGS sequence"/>
</dbReference>
<organism evidence="1 2">
    <name type="scientific">Portibacter lacus</name>
    <dbReference type="NCBI Taxonomy" id="1099794"/>
    <lineage>
        <taxon>Bacteria</taxon>
        <taxon>Pseudomonadati</taxon>
        <taxon>Bacteroidota</taxon>
        <taxon>Saprospiria</taxon>
        <taxon>Saprospirales</taxon>
        <taxon>Haliscomenobacteraceae</taxon>
        <taxon>Portibacter</taxon>
    </lineage>
</organism>
<evidence type="ECO:0000313" key="2">
    <source>
        <dbReference type="Proteomes" id="UP001156666"/>
    </source>
</evidence>
<evidence type="ECO:0000313" key="1">
    <source>
        <dbReference type="EMBL" id="GLR18364.1"/>
    </source>
</evidence>
<dbReference type="AlphaFoldDB" id="A0AA37SRU1"/>
<dbReference type="Pfam" id="PF07661">
    <property type="entry name" value="MORN_2"/>
    <property type="match status" value="2"/>
</dbReference>
<dbReference type="InterPro" id="IPR011652">
    <property type="entry name" value="MORN_2"/>
</dbReference>
<proteinExistence type="predicted"/>
<gene>
    <name evidence="1" type="ORF">GCM10007940_29800</name>
</gene>
<reference evidence="1" key="2">
    <citation type="submission" date="2023-01" db="EMBL/GenBank/DDBJ databases">
        <title>Draft genome sequence of Portibacter lacus strain NBRC 108769.</title>
        <authorList>
            <person name="Sun Q."/>
            <person name="Mori K."/>
        </authorList>
    </citation>
    <scope>NUCLEOTIDE SEQUENCE</scope>
    <source>
        <strain evidence="1">NBRC 108769</strain>
    </source>
</reference>
<accession>A0AA37SRU1</accession>
<evidence type="ECO:0008006" key="3">
    <source>
        <dbReference type="Google" id="ProtNLM"/>
    </source>
</evidence>
<dbReference type="SUPFAM" id="SSF82185">
    <property type="entry name" value="Histone H3 K4-specific methyltransferase SET7/9 N-terminal domain"/>
    <property type="match status" value="1"/>
</dbReference>
<name>A0AA37SRU1_9BACT</name>
<dbReference type="Gene3D" id="3.90.930.1">
    <property type="match status" value="1"/>
</dbReference>
<sequence length="197" mass="22357">MKSLLTLICLSFLIISCGKKQITVPGGKDLTGYEINDIDGSTSSYVIKKDENGNIIEEGMITDGIQNGTWITYFPEESNKMKTVINYVNGAMNGPYLEFNDRGQIEKKQSFTNNKIHGLYAEYKFGRPLKEYMYHDGMLDGYSREYSDRGNLRKEALYKKGKLDGLFKQFDEEGNVVLEYEYNNGEKVSGGIVSKNE</sequence>
<dbReference type="EMBL" id="BSOH01000020">
    <property type="protein sequence ID" value="GLR18364.1"/>
    <property type="molecule type" value="Genomic_DNA"/>
</dbReference>
<reference evidence="1" key="1">
    <citation type="journal article" date="2014" name="Int. J. Syst. Evol. Microbiol.">
        <title>Complete genome sequence of Corynebacterium casei LMG S-19264T (=DSM 44701T), isolated from a smear-ripened cheese.</title>
        <authorList>
            <consortium name="US DOE Joint Genome Institute (JGI-PGF)"/>
            <person name="Walter F."/>
            <person name="Albersmeier A."/>
            <person name="Kalinowski J."/>
            <person name="Ruckert C."/>
        </authorList>
    </citation>
    <scope>NUCLEOTIDE SEQUENCE</scope>
    <source>
        <strain evidence="1">NBRC 108769</strain>
    </source>
</reference>
<protein>
    <recommendedName>
        <fullName evidence="3">Toxin-antitoxin system YwqK family antitoxin</fullName>
    </recommendedName>
</protein>